<accession>A0A419PTU9</accession>
<keyword evidence="2" id="KW-1185">Reference proteome</keyword>
<reference evidence="1 2" key="1">
    <citation type="journal article" date="2018" name="Biotechnol. Adv.">
        <title>Improved genomic resources and new bioinformatic workflow for the carcinogenic parasite Clonorchis sinensis: Biotechnological implications.</title>
        <authorList>
            <person name="Wang D."/>
            <person name="Korhonen P.K."/>
            <person name="Gasser R.B."/>
            <person name="Young N.D."/>
        </authorList>
    </citation>
    <scope>NUCLEOTIDE SEQUENCE [LARGE SCALE GENOMIC DNA]</scope>
    <source>
        <strain evidence="1">Cs-k2</strain>
    </source>
</reference>
<proteinExistence type="predicted"/>
<feature type="non-terminal residue" evidence="1">
    <location>
        <position position="121"/>
    </location>
</feature>
<dbReference type="InParanoid" id="A0A419PTU9"/>
<evidence type="ECO:0000313" key="2">
    <source>
        <dbReference type="Proteomes" id="UP000286415"/>
    </source>
</evidence>
<sequence length="121" mass="13404">GVLTKFAEPSSDGFQKCLGRCEDVCLRIARGRACDKCNSESDKNCKDLCAGQPNTEEPYVEPWDDGYERCLGKCETEGFSELQCANNCALPAFRNCQQECKALIKQRVCGQCDSGEDEICK</sequence>
<evidence type="ECO:0000313" key="1">
    <source>
        <dbReference type="EMBL" id="KAG5441412.1"/>
    </source>
</evidence>
<dbReference type="OrthoDB" id="10391137at2759"/>
<feature type="non-terminal residue" evidence="1">
    <location>
        <position position="1"/>
    </location>
</feature>
<reference evidence="1 2" key="2">
    <citation type="journal article" date="2021" name="Genomics">
        <title>High-quality reference genome for Clonorchis sinensis.</title>
        <authorList>
            <person name="Young N.D."/>
            <person name="Stroehlein A.J."/>
            <person name="Kinkar L."/>
            <person name="Wang T."/>
            <person name="Sohn W.M."/>
            <person name="Chang B.C.H."/>
            <person name="Kaur P."/>
            <person name="Weisz D."/>
            <person name="Dudchenko O."/>
            <person name="Aiden E.L."/>
            <person name="Korhonen P.K."/>
            <person name="Gasser R.B."/>
        </authorList>
    </citation>
    <scope>NUCLEOTIDE SEQUENCE [LARGE SCALE GENOMIC DNA]</scope>
    <source>
        <strain evidence="1">Cs-k2</strain>
    </source>
</reference>
<comment type="caution">
    <text evidence="1">The sequence shown here is derived from an EMBL/GenBank/DDBJ whole genome shotgun (WGS) entry which is preliminary data.</text>
</comment>
<dbReference type="EMBL" id="NIRI02000077">
    <property type="protein sequence ID" value="KAG5441412.1"/>
    <property type="molecule type" value="Genomic_DNA"/>
</dbReference>
<organism evidence="1 2">
    <name type="scientific">Clonorchis sinensis</name>
    <name type="common">Chinese liver fluke</name>
    <dbReference type="NCBI Taxonomy" id="79923"/>
    <lineage>
        <taxon>Eukaryota</taxon>
        <taxon>Metazoa</taxon>
        <taxon>Spiralia</taxon>
        <taxon>Lophotrochozoa</taxon>
        <taxon>Platyhelminthes</taxon>
        <taxon>Trematoda</taxon>
        <taxon>Digenea</taxon>
        <taxon>Opisthorchiida</taxon>
        <taxon>Opisthorchiata</taxon>
        <taxon>Opisthorchiidae</taxon>
        <taxon>Clonorchis</taxon>
    </lineage>
</organism>
<dbReference type="Proteomes" id="UP000286415">
    <property type="component" value="Unassembled WGS sequence"/>
</dbReference>
<dbReference type="AlphaFoldDB" id="A0A419PTU9"/>
<name>A0A419PTU9_CLOSI</name>
<gene>
    <name evidence="1" type="ORF">CSKR_107684</name>
</gene>
<protein>
    <submittedName>
        <fullName evidence="1">Uncharacterized protein</fullName>
    </submittedName>
</protein>